<evidence type="ECO:0000313" key="3">
    <source>
        <dbReference type="EMBL" id="TFK95026.1"/>
    </source>
</evidence>
<feature type="domain" description="Thioredoxin" evidence="2">
    <location>
        <begin position="17"/>
        <end position="106"/>
    </location>
</feature>
<dbReference type="PANTHER" id="PTHR12452">
    <property type="entry name" value="42-9-9 PROTEIN-RELATED"/>
    <property type="match status" value="1"/>
</dbReference>
<dbReference type="InterPro" id="IPR045108">
    <property type="entry name" value="TXNDC17-like"/>
</dbReference>
<proteinExistence type="inferred from homology"/>
<dbReference type="InterPro" id="IPR010357">
    <property type="entry name" value="TXNDC17_dom"/>
</dbReference>
<reference evidence="3 4" key="1">
    <citation type="journal article" date="2019" name="Nat. Ecol. Evol.">
        <title>Megaphylogeny resolves global patterns of mushroom evolution.</title>
        <authorList>
            <person name="Varga T."/>
            <person name="Krizsan K."/>
            <person name="Foldi C."/>
            <person name="Dima B."/>
            <person name="Sanchez-Garcia M."/>
            <person name="Sanchez-Ramirez S."/>
            <person name="Szollosi G.J."/>
            <person name="Szarkandi J.G."/>
            <person name="Papp V."/>
            <person name="Albert L."/>
            <person name="Andreopoulos W."/>
            <person name="Angelini C."/>
            <person name="Antonin V."/>
            <person name="Barry K.W."/>
            <person name="Bougher N.L."/>
            <person name="Buchanan P."/>
            <person name="Buyck B."/>
            <person name="Bense V."/>
            <person name="Catcheside P."/>
            <person name="Chovatia M."/>
            <person name="Cooper J."/>
            <person name="Damon W."/>
            <person name="Desjardin D."/>
            <person name="Finy P."/>
            <person name="Geml J."/>
            <person name="Haridas S."/>
            <person name="Hughes K."/>
            <person name="Justo A."/>
            <person name="Karasinski D."/>
            <person name="Kautmanova I."/>
            <person name="Kiss B."/>
            <person name="Kocsube S."/>
            <person name="Kotiranta H."/>
            <person name="LaButti K.M."/>
            <person name="Lechner B.E."/>
            <person name="Liimatainen K."/>
            <person name="Lipzen A."/>
            <person name="Lukacs Z."/>
            <person name="Mihaltcheva S."/>
            <person name="Morgado L.N."/>
            <person name="Niskanen T."/>
            <person name="Noordeloos M.E."/>
            <person name="Ohm R.A."/>
            <person name="Ortiz-Santana B."/>
            <person name="Ovrebo C."/>
            <person name="Racz N."/>
            <person name="Riley R."/>
            <person name="Savchenko A."/>
            <person name="Shiryaev A."/>
            <person name="Soop K."/>
            <person name="Spirin V."/>
            <person name="Szebenyi C."/>
            <person name="Tomsovsky M."/>
            <person name="Tulloss R.E."/>
            <person name="Uehling J."/>
            <person name="Grigoriev I.V."/>
            <person name="Vagvolgyi C."/>
            <person name="Papp T."/>
            <person name="Martin F.M."/>
            <person name="Miettinen O."/>
            <person name="Hibbett D.S."/>
            <person name="Nagy L.G."/>
        </authorList>
    </citation>
    <scope>NUCLEOTIDE SEQUENCE [LARGE SCALE GENOMIC DNA]</scope>
    <source>
        <strain evidence="3 4">HHB13444</strain>
    </source>
</reference>
<dbReference type="AlphaFoldDB" id="A0A5C3PZ67"/>
<dbReference type="Pfam" id="PF06110">
    <property type="entry name" value="TXD17-like_Trx"/>
    <property type="match status" value="1"/>
</dbReference>
<evidence type="ECO:0000259" key="2">
    <source>
        <dbReference type="Pfam" id="PF06110"/>
    </source>
</evidence>
<dbReference type="InParanoid" id="A0A5C3PZ67"/>
<accession>A0A5C3PZ67</accession>
<dbReference type="SUPFAM" id="SSF52833">
    <property type="entry name" value="Thioredoxin-like"/>
    <property type="match status" value="1"/>
</dbReference>
<dbReference type="Gene3D" id="3.40.30.10">
    <property type="entry name" value="Glutaredoxin"/>
    <property type="match status" value="1"/>
</dbReference>
<dbReference type="Proteomes" id="UP000308197">
    <property type="component" value="Unassembled WGS sequence"/>
</dbReference>
<organism evidence="3 4">
    <name type="scientific">Polyporus arcularius HHB13444</name>
    <dbReference type="NCBI Taxonomy" id="1314778"/>
    <lineage>
        <taxon>Eukaryota</taxon>
        <taxon>Fungi</taxon>
        <taxon>Dikarya</taxon>
        <taxon>Basidiomycota</taxon>
        <taxon>Agaricomycotina</taxon>
        <taxon>Agaricomycetes</taxon>
        <taxon>Polyporales</taxon>
        <taxon>Polyporaceae</taxon>
        <taxon>Polyporus</taxon>
    </lineage>
</organism>
<sequence>MPLQHSPDPAEPSWAQDVKAEYLIFFSSRDESGKPWCPDCRAIEGLLEEAFGPAESPSAMILYVGQRSAWKTPANPYRAPPWSVQSVPTIVRTRDGARLADEEISQHLDSFIRE</sequence>
<dbReference type="GO" id="GO:0047134">
    <property type="term" value="F:protein-disulfide reductase [NAD(P)H] activity"/>
    <property type="evidence" value="ECO:0007669"/>
    <property type="project" value="InterPro"/>
</dbReference>
<evidence type="ECO:0000313" key="4">
    <source>
        <dbReference type="Proteomes" id="UP000308197"/>
    </source>
</evidence>
<dbReference type="PANTHER" id="PTHR12452:SF0">
    <property type="entry name" value="THIOREDOXIN DOMAIN-CONTAINING PROTEIN 17"/>
    <property type="match status" value="1"/>
</dbReference>
<dbReference type="EMBL" id="ML210963">
    <property type="protein sequence ID" value="TFK95026.1"/>
    <property type="molecule type" value="Genomic_DNA"/>
</dbReference>
<name>A0A5C3PZ67_9APHY</name>
<dbReference type="GO" id="GO:0005829">
    <property type="term" value="C:cytosol"/>
    <property type="evidence" value="ECO:0007669"/>
    <property type="project" value="TreeGrafter"/>
</dbReference>
<dbReference type="STRING" id="1314778.A0A5C3PZ67"/>
<dbReference type="FunCoup" id="A0A5C3PZ67">
    <property type="interactions" value="320"/>
</dbReference>
<keyword evidence="4" id="KW-1185">Reference proteome</keyword>
<protein>
    <recommendedName>
        <fullName evidence="2">Thioredoxin domain-containing protein</fullName>
    </recommendedName>
</protein>
<comment type="similarity">
    <text evidence="1">Belongs to the thioredoxin family.</text>
</comment>
<gene>
    <name evidence="3" type="ORF">K466DRAFT_534909</name>
</gene>
<evidence type="ECO:0000256" key="1">
    <source>
        <dbReference type="ARBA" id="ARBA00008987"/>
    </source>
</evidence>
<dbReference type="InterPro" id="IPR036249">
    <property type="entry name" value="Thioredoxin-like_sf"/>
</dbReference>